<dbReference type="NCBIfam" id="TIGR01146">
    <property type="entry name" value="ATPsyn_F1gamma"/>
    <property type="match status" value="1"/>
</dbReference>
<dbReference type="EMBL" id="BAAFGK010000005">
    <property type="protein sequence ID" value="GAB0058858.1"/>
    <property type="molecule type" value="Genomic_DNA"/>
</dbReference>
<keyword evidence="10" id="KW-1003">Cell membrane</keyword>
<sequence length="293" mass="32628">MANLKSLRNRIRSVNNTRQITKAMKMVSAAKLRRSQEKALATRPYSVRIRGMIQRLAALTSSDNALPLLARPPEGARKIHLVVYTADRGLCGSFNSSIIRSVRSHIAQLTKEGHSVTVTFVGRKGHDVLKRQYGAITRDVHVGMTRHLNFEHAERIIANKLLIDFDAGFFDECHLVYNAFKSAMTQELTWRQLIPAPVEAIVDDEKKASPIFEPDEESVLAALLPRNIAVQVFQALTESNAAEHAARMTAMDNAVRNAGQMLKKLNITYNRTRQAAITTELMEIIGGSESLKG</sequence>
<proteinExistence type="inferred from homology"/>
<dbReference type="PANTHER" id="PTHR11693:SF22">
    <property type="entry name" value="ATP SYNTHASE SUBUNIT GAMMA, MITOCHONDRIAL"/>
    <property type="match status" value="1"/>
</dbReference>
<evidence type="ECO:0000256" key="7">
    <source>
        <dbReference type="ARBA" id="ARBA00023136"/>
    </source>
</evidence>
<comment type="subcellular location">
    <subcellularLocation>
        <location evidence="10">Cell membrane</location>
        <topology evidence="10">Peripheral membrane protein</topology>
    </subcellularLocation>
    <subcellularLocation>
        <location evidence="2">Membrane</location>
        <topology evidence="2">Peripheral membrane protein</topology>
    </subcellularLocation>
</comment>
<name>A0ABQ0CD84_9PROT</name>
<comment type="function">
    <text evidence="1 10">Produces ATP from ADP in the presence of a proton gradient across the membrane. The gamma chain is believed to be important in regulating ATPase activity and the flow of protons through the CF(0) complex.</text>
</comment>
<dbReference type="Gene3D" id="1.10.287.80">
    <property type="entry name" value="ATP synthase, gamma subunit, helix hairpin domain"/>
    <property type="match status" value="1"/>
</dbReference>
<dbReference type="RefSeq" id="WP_420906577.1">
    <property type="nucleotide sequence ID" value="NZ_BAAFGK010000005.1"/>
</dbReference>
<dbReference type="PRINTS" id="PR00126">
    <property type="entry name" value="ATPASEGAMMA"/>
</dbReference>
<evidence type="ECO:0000313" key="11">
    <source>
        <dbReference type="EMBL" id="GAB0058858.1"/>
    </source>
</evidence>
<dbReference type="InterPro" id="IPR035968">
    <property type="entry name" value="ATP_synth_F1_ATPase_gsu"/>
</dbReference>
<evidence type="ECO:0000256" key="9">
    <source>
        <dbReference type="ARBA" id="ARBA00023310"/>
    </source>
</evidence>
<keyword evidence="12" id="KW-1185">Reference proteome</keyword>
<evidence type="ECO:0000256" key="2">
    <source>
        <dbReference type="ARBA" id="ARBA00004170"/>
    </source>
</evidence>
<dbReference type="PIRSF" id="PIRSF039089">
    <property type="entry name" value="ATP_synthase_gamma"/>
    <property type="match status" value="1"/>
</dbReference>
<comment type="subunit">
    <text evidence="10">F-type ATPases have 2 components, CF(1) - the catalytic core - and CF(0) - the membrane proton channel. CF(1) has five subunits: alpha(3), beta(3), gamma(1), delta(1), epsilon(1). CF(0) has three main subunits: a, b and c.</text>
</comment>
<evidence type="ECO:0000313" key="12">
    <source>
        <dbReference type="Proteomes" id="UP001628193"/>
    </source>
</evidence>
<dbReference type="Pfam" id="PF00231">
    <property type="entry name" value="ATP-synt"/>
    <property type="match status" value="1"/>
</dbReference>
<dbReference type="InterPro" id="IPR000131">
    <property type="entry name" value="ATP_synth_F1_gsu"/>
</dbReference>
<dbReference type="CDD" id="cd12151">
    <property type="entry name" value="F1-ATPase_gamma"/>
    <property type="match status" value="1"/>
</dbReference>
<dbReference type="PANTHER" id="PTHR11693">
    <property type="entry name" value="ATP SYNTHASE GAMMA CHAIN"/>
    <property type="match status" value="1"/>
</dbReference>
<accession>A0ABQ0CD84</accession>
<comment type="caution">
    <text evidence="11">The sequence shown here is derived from an EMBL/GenBank/DDBJ whole genome shotgun (WGS) entry which is preliminary data.</text>
</comment>
<evidence type="ECO:0000256" key="5">
    <source>
        <dbReference type="ARBA" id="ARBA00022781"/>
    </source>
</evidence>
<evidence type="ECO:0000256" key="1">
    <source>
        <dbReference type="ARBA" id="ARBA00003456"/>
    </source>
</evidence>
<gene>
    <name evidence="10 11" type="primary">atpG</name>
    <name evidence="11" type="ORF">SIID45300_03216</name>
</gene>
<evidence type="ECO:0000256" key="8">
    <source>
        <dbReference type="ARBA" id="ARBA00023196"/>
    </source>
</evidence>
<organism evidence="11 12">
    <name type="scientific">Candidatus Magnetaquiglobus chichijimensis</name>
    <dbReference type="NCBI Taxonomy" id="3141448"/>
    <lineage>
        <taxon>Bacteria</taxon>
        <taxon>Pseudomonadati</taxon>
        <taxon>Pseudomonadota</taxon>
        <taxon>Magnetococcia</taxon>
        <taxon>Magnetococcales</taxon>
        <taxon>Candidatus Magnetaquicoccaceae</taxon>
        <taxon>Candidatus Magnetaquiglobus</taxon>
    </lineage>
</organism>
<evidence type="ECO:0000256" key="10">
    <source>
        <dbReference type="HAMAP-Rule" id="MF_00815"/>
    </source>
</evidence>
<keyword evidence="7 10" id="KW-0472">Membrane</keyword>
<evidence type="ECO:0000256" key="3">
    <source>
        <dbReference type="ARBA" id="ARBA00007681"/>
    </source>
</evidence>
<dbReference type="Gene3D" id="3.40.1380.10">
    <property type="match status" value="1"/>
</dbReference>
<keyword evidence="9 10" id="KW-0066">ATP synthesis</keyword>
<dbReference type="SUPFAM" id="SSF52943">
    <property type="entry name" value="ATP synthase (F1-ATPase), gamma subunit"/>
    <property type="match status" value="1"/>
</dbReference>
<keyword evidence="8 10" id="KW-0139">CF(1)</keyword>
<dbReference type="HAMAP" id="MF_00815">
    <property type="entry name" value="ATP_synth_gamma_bact"/>
    <property type="match status" value="1"/>
</dbReference>
<keyword evidence="5 10" id="KW-0375">Hydrogen ion transport</keyword>
<keyword evidence="6 10" id="KW-0406">Ion transport</keyword>
<evidence type="ECO:0000256" key="6">
    <source>
        <dbReference type="ARBA" id="ARBA00023065"/>
    </source>
</evidence>
<protein>
    <recommendedName>
        <fullName evidence="10">ATP synthase gamma chain</fullName>
    </recommendedName>
    <alternativeName>
        <fullName evidence="10">ATP synthase F1 sector gamma subunit</fullName>
    </alternativeName>
    <alternativeName>
        <fullName evidence="10">F-ATPase gamma subunit</fullName>
    </alternativeName>
</protein>
<dbReference type="Proteomes" id="UP001628193">
    <property type="component" value="Unassembled WGS sequence"/>
</dbReference>
<evidence type="ECO:0000256" key="4">
    <source>
        <dbReference type="ARBA" id="ARBA00022448"/>
    </source>
</evidence>
<reference evidence="11 12" key="1">
    <citation type="submission" date="2024-09" db="EMBL/GenBank/DDBJ databases">
        <title>Draft genome sequence of Candidatus Magnetaquicoccaceae bacterium FCR-1.</title>
        <authorList>
            <person name="Shimoshige H."/>
            <person name="Shimamura S."/>
            <person name="Taoka A."/>
            <person name="Kobayashi H."/>
            <person name="Maekawa T."/>
        </authorList>
    </citation>
    <scope>NUCLEOTIDE SEQUENCE [LARGE SCALE GENOMIC DNA]</scope>
    <source>
        <strain evidence="11 12">FCR-1</strain>
    </source>
</reference>
<dbReference type="NCBIfam" id="NF004146">
    <property type="entry name" value="PRK05621.1-4"/>
    <property type="match status" value="1"/>
</dbReference>
<comment type="similarity">
    <text evidence="3 10">Belongs to the ATPase gamma chain family.</text>
</comment>
<keyword evidence="4 10" id="KW-0813">Transport</keyword>